<geneLocation type="chloroplast" evidence="10"/>
<dbReference type="GO" id="GO:0006633">
    <property type="term" value="P:fatty acid biosynthetic process"/>
    <property type="evidence" value="ECO:0007669"/>
    <property type="project" value="UniProtKB-KW"/>
</dbReference>
<feature type="binding site" evidence="7">
    <location>
        <position position="256"/>
    </location>
    <ligand>
        <name>Zn(2+)</name>
        <dbReference type="ChEBI" id="CHEBI:29105"/>
    </ligand>
</feature>
<keyword evidence="7" id="KW-0479">Metal-binding</keyword>
<name>A0A6M4EF99_9FABA</name>
<feature type="domain" description="CoA carboxyltransferase N-terminal" evidence="9">
    <location>
        <begin position="230"/>
        <end position="500"/>
    </location>
</feature>
<comment type="subunit">
    <text evidence="1">Acetyl-CoA carboxylase is a heterohexamer composed of biotin carboxyl carrier protein, biotin carboxylase and 2 subunits each of ACCase subunit alpha and ACCase plastid-coded subunit beta (accD).</text>
</comment>
<dbReference type="UniPathway" id="UPA00655">
    <property type="reaction ID" value="UER00711"/>
</dbReference>
<comment type="subunit">
    <text evidence="7">Acetyl-CoA carboxylase is a heterohexamer composed of biotin carboxyl carrier protein, biotin carboxylase and two subunits each of ACCase subunit alpha and ACCase plastid-coded subunit beta (accD).</text>
</comment>
<proteinExistence type="inferred from homology"/>
<dbReference type="GO" id="GO:0016743">
    <property type="term" value="F:carboxyl- or carbamoyltransferase activity"/>
    <property type="evidence" value="ECO:0007669"/>
    <property type="project" value="UniProtKB-UniRule"/>
</dbReference>
<evidence type="ECO:0000256" key="7">
    <source>
        <dbReference type="HAMAP-Rule" id="MF_01395"/>
    </source>
</evidence>
<protein>
    <recommendedName>
        <fullName evidence="7">Acetyl-coenzyme A carboxylase carboxyl transferase subunit beta, chloroplastic</fullName>
        <shortName evidence="7">ACCase subunit beta</shortName>
        <shortName evidence="7">Acetyl-CoA carboxylase carboxyltransferase subunit beta</shortName>
        <ecNumber evidence="7">2.1.3.15</ecNumber>
    </recommendedName>
</protein>
<dbReference type="InterPro" id="IPR011762">
    <property type="entry name" value="COA_CT_N"/>
</dbReference>
<evidence type="ECO:0000259" key="9">
    <source>
        <dbReference type="PROSITE" id="PS50980"/>
    </source>
</evidence>
<comment type="cofactor">
    <cofactor evidence="7">
        <name>Zn(2+)</name>
        <dbReference type="ChEBI" id="CHEBI:29105"/>
    </cofactor>
    <text evidence="7">Binds 1 zinc ion per subunit.</text>
</comment>
<comment type="catalytic activity">
    <reaction evidence="7">
        <text>N(6)-carboxybiotinyl-L-lysyl-[protein] + acetyl-CoA = N(6)-biotinyl-L-lysyl-[protein] + malonyl-CoA</text>
        <dbReference type="Rhea" id="RHEA:54728"/>
        <dbReference type="Rhea" id="RHEA-COMP:10505"/>
        <dbReference type="Rhea" id="RHEA-COMP:10506"/>
        <dbReference type="ChEBI" id="CHEBI:57288"/>
        <dbReference type="ChEBI" id="CHEBI:57384"/>
        <dbReference type="ChEBI" id="CHEBI:83144"/>
        <dbReference type="ChEBI" id="CHEBI:83145"/>
        <dbReference type="EC" id="2.1.3.15"/>
    </reaction>
</comment>
<dbReference type="GO" id="GO:0008270">
    <property type="term" value="F:zinc ion binding"/>
    <property type="evidence" value="ECO:0007669"/>
    <property type="project" value="UniProtKB-UniRule"/>
</dbReference>
<feature type="compositionally biased region" description="Low complexity" evidence="8">
    <location>
        <begin position="195"/>
        <end position="207"/>
    </location>
</feature>
<keyword evidence="10" id="KW-0150">Chloroplast</keyword>
<dbReference type="PANTHER" id="PTHR42995">
    <property type="entry name" value="ACETYL-COENZYME A CARBOXYLASE CARBOXYL TRANSFERASE SUBUNIT BETA, CHLOROPLASTIC"/>
    <property type="match status" value="1"/>
</dbReference>
<dbReference type="InterPro" id="IPR000438">
    <property type="entry name" value="Acetyl_CoA_COase_Trfase_b_su"/>
</dbReference>
<dbReference type="SUPFAM" id="SSF52096">
    <property type="entry name" value="ClpP/crotonase"/>
    <property type="match status" value="1"/>
</dbReference>
<keyword evidence="7" id="KW-0444">Lipid biosynthesis</keyword>
<dbReference type="PROSITE" id="PS50980">
    <property type="entry name" value="COA_CT_NTER"/>
    <property type="match status" value="1"/>
</dbReference>
<dbReference type="GO" id="GO:0003989">
    <property type="term" value="F:acetyl-CoA carboxylase activity"/>
    <property type="evidence" value="ECO:0007669"/>
    <property type="project" value="InterPro"/>
</dbReference>
<dbReference type="GO" id="GO:0009570">
    <property type="term" value="C:chloroplast stroma"/>
    <property type="evidence" value="ECO:0007669"/>
    <property type="project" value="UniProtKB-SubCell"/>
</dbReference>
<feature type="binding site" evidence="7">
    <location>
        <position position="234"/>
    </location>
    <ligand>
        <name>Zn(2+)</name>
        <dbReference type="ChEBI" id="CHEBI:29105"/>
    </ligand>
</feature>
<dbReference type="Pfam" id="PF01039">
    <property type="entry name" value="Carboxyl_trans"/>
    <property type="match status" value="1"/>
</dbReference>
<dbReference type="HAMAP" id="MF_01395">
    <property type="entry name" value="AcetylCoA_CT_beta"/>
    <property type="match status" value="1"/>
</dbReference>
<dbReference type="NCBIfam" id="TIGR00515">
    <property type="entry name" value="accD"/>
    <property type="match status" value="1"/>
</dbReference>
<keyword evidence="5 7" id="KW-0862">Zinc</keyword>
<keyword evidence="6 7" id="KW-0067">ATP-binding</keyword>
<gene>
    <name evidence="7 10" type="primary">accD</name>
</gene>
<evidence type="ECO:0000256" key="2">
    <source>
        <dbReference type="ARBA" id="ARBA00022679"/>
    </source>
</evidence>
<keyword evidence="10" id="KW-0934">Plastid</keyword>
<dbReference type="AlphaFoldDB" id="A0A6M4EF99"/>
<dbReference type="InterPro" id="IPR034733">
    <property type="entry name" value="AcCoA_carboxyl_beta"/>
</dbReference>
<keyword evidence="7" id="KW-0276">Fatty acid metabolism</keyword>
<keyword evidence="2 7" id="KW-0808">Transferase</keyword>
<organism evidence="10">
    <name type="scientific">Austrocallerya megasperma</name>
    <dbReference type="NCBI Taxonomy" id="53624"/>
    <lineage>
        <taxon>Eukaryota</taxon>
        <taxon>Viridiplantae</taxon>
        <taxon>Streptophyta</taxon>
        <taxon>Embryophyta</taxon>
        <taxon>Tracheophyta</taxon>
        <taxon>Spermatophyta</taxon>
        <taxon>Magnoliopsida</taxon>
        <taxon>eudicotyledons</taxon>
        <taxon>Gunneridae</taxon>
        <taxon>Pentapetalae</taxon>
        <taxon>rosids</taxon>
        <taxon>fabids</taxon>
        <taxon>Fabales</taxon>
        <taxon>Fabaceae</taxon>
        <taxon>Papilionoideae</taxon>
        <taxon>50 kb inversion clade</taxon>
        <taxon>NPAAA clade</taxon>
        <taxon>indigoferoid/millettioid clade</taxon>
        <taxon>Wisterieae</taxon>
        <taxon>Austrocallerya</taxon>
    </lineage>
</organism>
<evidence type="ECO:0000256" key="6">
    <source>
        <dbReference type="ARBA" id="ARBA00022840"/>
    </source>
</evidence>
<dbReference type="GO" id="GO:0005524">
    <property type="term" value="F:ATP binding"/>
    <property type="evidence" value="ECO:0007669"/>
    <property type="project" value="UniProtKB-KW"/>
</dbReference>
<dbReference type="EMBL" id="MT120747">
    <property type="protein sequence ID" value="QJQ79970.1"/>
    <property type="molecule type" value="Genomic_DNA"/>
</dbReference>
<feature type="binding site" evidence="7">
    <location>
        <position position="253"/>
    </location>
    <ligand>
        <name>Zn(2+)</name>
        <dbReference type="ChEBI" id="CHEBI:29105"/>
    </ligand>
</feature>
<dbReference type="EC" id="2.1.3.15" evidence="7"/>
<keyword evidence="7" id="KW-0443">Lipid metabolism</keyword>
<dbReference type="GO" id="GO:2001295">
    <property type="term" value="P:malonyl-CoA biosynthetic process"/>
    <property type="evidence" value="ECO:0007669"/>
    <property type="project" value="UniProtKB-UniRule"/>
</dbReference>
<comment type="pathway">
    <text evidence="7">Lipid metabolism; malonyl-CoA biosynthesis; malonyl-CoA from acetyl-CoA: step 1/1.</text>
</comment>
<accession>A0A6M4EF99</accession>
<feature type="zinc finger region" description="C4-type" evidence="7">
    <location>
        <begin position="234"/>
        <end position="256"/>
    </location>
</feature>
<comment type="function">
    <text evidence="7">Component of the acetyl coenzyme A carboxylase (ACC) complex. Biotin carboxylase (BC) catalyzes the carboxylation of biotin on its carrier protein (BCCP) and then the CO(2) group is transferred by the transcarboxylase to acetyl-CoA to form malonyl-CoA.</text>
</comment>
<feature type="region of interest" description="Disordered" evidence="8">
    <location>
        <begin position="195"/>
        <end position="218"/>
    </location>
</feature>
<dbReference type="Gene3D" id="3.90.226.10">
    <property type="entry name" value="2-enoyl-CoA Hydratase, Chain A, domain 1"/>
    <property type="match status" value="1"/>
</dbReference>
<dbReference type="PANTHER" id="PTHR42995:SF5">
    <property type="entry name" value="ACETYL-COENZYME A CARBOXYLASE CARBOXYL TRANSFERASE SUBUNIT BETA, CHLOROPLASTIC"/>
    <property type="match status" value="1"/>
</dbReference>
<keyword evidence="3 7" id="KW-0547">Nucleotide-binding</keyword>
<reference evidence="10" key="1">
    <citation type="submission" date="2020-02" db="EMBL/GenBank/DDBJ databases">
        <authorList>
            <person name="Duan L."/>
            <person name="Chen H.-F."/>
            <person name="Wen J."/>
        </authorList>
    </citation>
    <scope>NUCLEOTIDE SEQUENCE</scope>
</reference>
<evidence type="ECO:0000256" key="5">
    <source>
        <dbReference type="ARBA" id="ARBA00022833"/>
    </source>
</evidence>
<keyword evidence="4 7" id="KW-0863">Zinc-finger</keyword>
<evidence type="ECO:0000313" key="10">
    <source>
        <dbReference type="EMBL" id="QJQ79970.1"/>
    </source>
</evidence>
<feature type="binding site" evidence="7">
    <location>
        <position position="237"/>
    </location>
    <ligand>
        <name>Zn(2+)</name>
        <dbReference type="ChEBI" id="CHEBI:29105"/>
    </ligand>
</feature>
<evidence type="ECO:0000256" key="1">
    <source>
        <dbReference type="ARBA" id="ARBA00011842"/>
    </source>
</evidence>
<comment type="subcellular location">
    <subcellularLocation>
        <location evidence="7">Plastid</location>
        <location evidence="7">Chloroplast stroma</location>
    </subcellularLocation>
</comment>
<comment type="similarity">
    <text evidence="7">Belongs to the AccD/PCCB family.</text>
</comment>
<keyword evidence="7" id="KW-0275">Fatty acid biosynthesis</keyword>
<dbReference type="GO" id="GO:0009317">
    <property type="term" value="C:acetyl-CoA carboxylase complex"/>
    <property type="evidence" value="ECO:0007669"/>
    <property type="project" value="InterPro"/>
</dbReference>
<dbReference type="PRINTS" id="PR01070">
    <property type="entry name" value="ACCCTRFRASEB"/>
</dbReference>
<evidence type="ECO:0000256" key="4">
    <source>
        <dbReference type="ARBA" id="ARBA00022771"/>
    </source>
</evidence>
<sequence>MEKWWFNSMLFNRKLKYRCGLSKSIDSFDPIENTSVSEDLPILTDMDKNIHSWNNSENSSYSNVDYLIGVRNIRNFLSDKTFLVRDSKRKSFSIYFAIENQIFEIDNDHSFLNEPESFFSSYKNSSYLKNDSKSDDDHYMYDTKSIWNNNINSCIESYLRSHICIDSYILGDSDKYNDSDFNSYICGKGRNSSESKSTSIITNTNETNDSDFTKRESSNDLDDTQKYKHLWIECENCYGLNYKKILKSKMNICEHCGYHLKMSSSDRIELSIDPGTWNPMDEDMVSLDPIEFHSEEEPYQNRIDSYQKKTGLTEAVQTGTGQLNGIPVAIGIMDFQFMGGSMGSVVGEKITRLIEYATNQFLPLILVCASGGARMQEGSLSLMQMAKISSALYDYQINQKLFYVSILTSPTTGGVTASFGMLGDIIIAEPNAYIAFAGKRVIEQTLNKEVPEGSQSAEFLFQKGLFDSIVPRNLLKEVLSELFQLHAFFPLPQNEKSSRA</sequence>
<dbReference type="InterPro" id="IPR029045">
    <property type="entry name" value="ClpP/crotonase-like_dom_sf"/>
</dbReference>
<evidence type="ECO:0000256" key="8">
    <source>
        <dbReference type="SAM" id="MobiDB-lite"/>
    </source>
</evidence>
<evidence type="ECO:0000256" key="3">
    <source>
        <dbReference type="ARBA" id="ARBA00022741"/>
    </source>
</evidence>